<sequence>MKGLSATTVFIFPTSFLPILVPPSNRIQAAKLGESLTKNLSSTAAILIIIVVSKLVLKPQSFNIRSWRHSSFVSYTEPS</sequence>
<comment type="caution">
    <text evidence="1">The sequence shown here is derived from an EMBL/GenBank/DDBJ whole genome shotgun (WGS) entry which is preliminary data.</text>
</comment>
<name>A0A1D2MBE5_ORCCI</name>
<evidence type="ECO:0000313" key="2">
    <source>
        <dbReference type="Proteomes" id="UP000094527"/>
    </source>
</evidence>
<accession>A0A1D2MBE5</accession>
<gene>
    <name evidence="1" type="ORF">Ocin01_16450</name>
</gene>
<dbReference type="EMBL" id="LJIJ01002094">
    <property type="protein sequence ID" value="ODM90232.1"/>
    <property type="molecule type" value="Genomic_DNA"/>
</dbReference>
<reference evidence="1 2" key="1">
    <citation type="journal article" date="2016" name="Genome Biol. Evol.">
        <title>Gene Family Evolution Reflects Adaptation to Soil Environmental Stressors in the Genome of the Collembolan Orchesella cincta.</title>
        <authorList>
            <person name="Faddeeva-Vakhrusheva A."/>
            <person name="Derks M.F."/>
            <person name="Anvar S.Y."/>
            <person name="Agamennone V."/>
            <person name="Suring W."/>
            <person name="Smit S."/>
            <person name="van Straalen N.M."/>
            <person name="Roelofs D."/>
        </authorList>
    </citation>
    <scope>NUCLEOTIDE SEQUENCE [LARGE SCALE GENOMIC DNA]</scope>
    <source>
        <tissue evidence="1">Mixed pool</tissue>
    </source>
</reference>
<protein>
    <submittedName>
        <fullName evidence="1">Uncharacterized protein</fullName>
    </submittedName>
</protein>
<dbReference type="Proteomes" id="UP000094527">
    <property type="component" value="Unassembled WGS sequence"/>
</dbReference>
<dbReference type="AlphaFoldDB" id="A0A1D2MBE5"/>
<organism evidence="1 2">
    <name type="scientific">Orchesella cincta</name>
    <name type="common">Springtail</name>
    <name type="synonym">Podura cincta</name>
    <dbReference type="NCBI Taxonomy" id="48709"/>
    <lineage>
        <taxon>Eukaryota</taxon>
        <taxon>Metazoa</taxon>
        <taxon>Ecdysozoa</taxon>
        <taxon>Arthropoda</taxon>
        <taxon>Hexapoda</taxon>
        <taxon>Collembola</taxon>
        <taxon>Entomobryomorpha</taxon>
        <taxon>Entomobryoidea</taxon>
        <taxon>Orchesellidae</taxon>
        <taxon>Orchesellinae</taxon>
        <taxon>Orchesella</taxon>
    </lineage>
</organism>
<keyword evidence="2" id="KW-1185">Reference proteome</keyword>
<proteinExistence type="predicted"/>
<evidence type="ECO:0000313" key="1">
    <source>
        <dbReference type="EMBL" id="ODM90232.1"/>
    </source>
</evidence>